<keyword evidence="2" id="KW-0547">Nucleotide-binding</keyword>
<dbReference type="GO" id="GO:0016887">
    <property type="term" value="F:ATP hydrolysis activity"/>
    <property type="evidence" value="ECO:0007669"/>
    <property type="project" value="InterPro"/>
</dbReference>
<dbReference type="InterPro" id="IPR015856">
    <property type="entry name" value="ABC_transpr_CbiO/EcfA_su"/>
</dbReference>
<dbReference type="GO" id="GO:0022857">
    <property type="term" value="F:transmembrane transporter activity"/>
    <property type="evidence" value="ECO:0007669"/>
    <property type="project" value="UniProtKB-ARBA"/>
</dbReference>
<dbReference type="InterPro" id="IPR003439">
    <property type="entry name" value="ABC_transporter-like_ATP-bd"/>
</dbReference>
<dbReference type="PANTHER" id="PTHR43423:SF1">
    <property type="entry name" value="ABC TRANSPORTER I FAMILY MEMBER 17"/>
    <property type="match status" value="1"/>
</dbReference>
<dbReference type="AlphaFoldDB" id="A0A7X5KMX2"/>
<dbReference type="SUPFAM" id="SSF52540">
    <property type="entry name" value="P-loop containing nucleoside triphosphate hydrolases"/>
    <property type="match status" value="1"/>
</dbReference>
<name>A0A7X5KMX2_9FIRM</name>
<gene>
    <name evidence="5" type="ORF">GXN74_05275</name>
</gene>
<evidence type="ECO:0000313" key="5">
    <source>
        <dbReference type="EMBL" id="NDL67158.1"/>
    </source>
</evidence>
<proteinExistence type="predicted"/>
<evidence type="ECO:0000256" key="1">
    <source>
        <dbReference type="ARBA" id="ARBA00022448"/>
    </source>
</evidence>
<evidence type="ECO:0000256" key="3">
    <source>
        <dbReference type="ARBA" id="ARBA00022840"/>
    </source>
</evidence>
<evidence type="ECO:0000259" key="4">
    <source>
        <dbReference type="PROSITE" id="PS50893"/>
    </source>
</evidence>
<accession>A0A7X5KMX2</accession>
<dbReference type="CDD" id="cd03225">
    <property type="entry name" value="ABC_cobalt_CbiO_domain1"/>
    <property type="match status" value="1"/>
</dbReference>
<dbReference type="Proteomes" id="UP000461585">
    <property type="component" value="Unassembled WGS sequence"/>
</dbReference>
<evidence type="ECO:0000313" key="6">
    <source>
        <dbReference type="Proteomes" id="UP000461585"/>
    </source>
</evidence>
<dbReference type="SMART" id="SM00382">
    <property type="entry name" value="AAA"/>
    <property type="match status" value="1"/>
</dbReference>
<reference evidence="5 6" key="1">
    <citation type="submission" date="2020-01" db="EMBL/GenBank/DDBJ databases">
        <title>Anaeroalcalibacter tamaniensis gen. nov., sp. nov., moderately halophilic strictly anaerobic fermenter bacterium from mud volcano of Taman peninsula.</title>
        <authorList>
            <person name="Frolova A."/>
            <person name="Merkel A.Y."/>
            <person name="Slobodkin A.I."/>
        </authorList>
    </citation>
    <scope>NUCLEOTIDE SEQUENCE [LARGE SCALE GENOMIC DNA]</scope>
    <source>
        <strain evidence="5 6">F-3ap</strain>
    </source>
</reference>
<dbReference type="PROSITE" id="PS50893">
    <property type="entry name" value="ABC_TRANSPORTER_2"/>
    <property type="match status" value="1"/>
</dbReference>
<comment type="caution">
    <text evidence="5">The sequence shown here is derived from an EMBL/GenBank/DDBJ whole genome shotgun (WGS) entry which is preliminary data.</text>
</comment>
<keyword evidence="6" id="KW-1185">Reference proteome</keyword>
<dbReference type="GO" id="GO:0016020">
    <property type="term" value="C:membrane"/>
    <property type="evidence" value="ECO:0007669"/>
    <property type="project" value="InterPro"/>
</dbReference>
<dbReference type="EMBL" id="JAAEEH010000010">
    <property type="protein sequence ID" value="NDL67158.1"/>
    <property type="molecule type" value="Genomic_DNA"/>
</dbReference>
<sequence length="205" mass="22800">MEKSVFTTEKLEFGNFIHYPDMEIPEAPGVFLTGPSGSGKSTLLRLLNGTLSPSSGSIRYQGRDLETWDTLELRREVLLVGQSVFLFDGTIEGNFREFYGYRNLPAPSRERMETFLGICSAPFPLDKDCRTMSGGERQRVYMAIFLSFGPRVLLLDEPTSALDAKNSHGVVKDILAHCAREGIAAIIVSHDNSLVEAFALHRILI</sequence>
<dbReference type="GO" id="GO:0005524">
    <property type="term" value="F:ATP binding"/>
    <property type="evidence" value="ECO:0007669"/>
    <property type="project" value="UniProtKB-KW"/>
</dbReference>
<evidence type="ECO:0000256" key="2">
    <source>
        <dbReference type="ARBA" id="ARBA00022741"/>
    </source>
</evidence>
<organism evidence="5 6">
    <name type="scientific">Anaerotalea alkaliphila</name>
    <dbReference type="NCBI Taxonomy" id="2662126"/>
    <lineage>
        <taxon>Bacteria</taxon>
        <taxon>Bacillati</taxon>
        <taxon>Bacillota</taxon>
        <taxon>Clostridia</taxon>
        <taxon>Eubacteriales</taxon>
        <taxon>Anaerotalea</taxon>
    </lineage>
</organism>
<protein>
    <submittedName>
        <fullName evidence="5">ABC transporter ATP-binding protein</fullName>
    </submittedName>
</protein>
<keyword evidence="1" id="KW-0813">Transport</keyword>
<dbReference type="Pfam" id="PF00005">
    <property type="entry name" value="ABC_tran"/>
    <property type="match status" value="1"/>
</dbReference>
<dbReference type="InterPro" id="IPR003593">
    <property type="entry name" value="AAA+_ATPase"/>
</dbReference>
<keyword evidence="3 5" id="KW-0067">ATP-binding</keyword>
<dbReference type="InterPro" id="IPR027417">
    <property type="entry name" value="P-loop_NTPase"/>
</dbReference>
<feature type="domain" description="ABC transporter" evidence="4">
    <location>
        <begin position="1"/>
        <end position="205"/>
    </location>
</feature>
<dbReference type="Gene3D" id="3.40.50.300">
    <property type="entry name" value="P-loop containing nucleotide triphosphate hydrolases"/>
    <property type="match status" value="1"/>
</dbReference>
<dbReference type="RefSeq" id="WP_162369887.1">
    <property type="nucleotide sequence ID" value="NZ_JAAEEH010000010.1"/>
</dbReference>
<dbReference type="PANTHER" id="PTHR43423">
    <property type="entry name" value="ABC TRANSPORTER I FAMILY MEMBER 17"/>
    <property type="match status" value="1"/>
</dbReference>